<dbReference type="RefSeq" id="WP_344542996.1">
    <property type="nucleotide sequence ID" value="NZ_BAAATM010000022.1"/>
</dbReference>
<evidence type="ECO:0000313" key="2">
    <source>
        <dbReference type="EMBL" id="GAA2554881.1"/>
    </source>
</evidence>
<organism evidence="2 3">
    <name type="scientific">Streptomyces levis</name>
    <dbReference type="NCBI Taxonomy" id="285566"/>
    <lineage>
        <taxon>Bacteria</taxon>
        <taxon>Bacillati</taxon>
        <taxon>Actinomycetota</taxon>
        <taxon>Actinomycetes</taxon>
        <taxon>Kitasatosporales</taxon>
        <taxon>Streptomycetaceae</taxon>
        <taxon>Streptomyces</taxon>
    </lineage>
</organism>
<evidence type="ECO:0000256" key="1">
    <source>
        <dbReference type="SAM" id="MobiDB-lite"/>
    </source>
</evidence>
<protein>
    <submittedName>
        <fullName evidence="2">Uncharacterized protein</fullName>
    </submittedName>
</protein>
<proteinExistence type="predicted"/>
<feature type="region of interest" description="Disordered" evidence="1">
    <location>
        <begin position="51"/>
        <end position="75"/>
    </location>
</feature>
<name>A0ABP6BFI6_9ACTN</name>
<keyword evidence="3" id="KW-1185">Reference proteome</keyword>
<dbReference type="EMBL" id="BAAATM010000022">
    <property type="protein sequence ID" value="GAA2554881.1"/>
    <property type="molecule type" value="Genomic_DNA"/>
</dbReference>
<comment type="caution">
    <text evidence="2">The sequence shown here is derived from an EMBL/GenBank/DDBJ whole genome shotgun (WGS) entry which is preliminary data.</text>
</comment>
<sequence length="75" mass="8242">MAEETQDINVDANRVIEVLKASLTARIAELEHRNAIMEVALQDAINERNQAEAENTELRKGRNAGVAASPQEANE</sequence>
<gene>
    <name evidence="2" type="ORF">GCM10010423_65070</name>
</gene>
<feature type="compositionally biased region" description="Basic and acidic residues" evidence="1">
    <location>
        <begin position="51"/>
        <end position="60"/>
    </location>
</feature>
<accession>A0ABP6BFI6</accession>
<reference evidence="3" key="1">
    <citation type="journal article" date="2019" name="Int. J. Syst. Evol. Microbiol.">
        <title>The Global Catalogue of Microorganisms (GCM) 10K type strain sequencing project: providing services to taxonomists for standard genome sequencing and annotation.</title>
        <authorList>
            <consortium name="The Broad Institute Genomics Platform"/>
            <consortium name="The Broad Institute Genome Sequencing Center for Infectious Disease"/>
            <person name="Wu L."/>
            <person name="Ma J."/>
        </authorList>
    </citation>
    <scope>NUCLEOTIDE SEQUENCE [LARGE SCALE GENOMIC DNA]</scope>
    <source>
        <strain evidence="3">JCM 6924</strain>
    </source>
</reference>
<evidence type="ECO:0000313" key="3">
    <source>
        <dbReference type="Proteomes" id="UP001501095"/>
    </source>
</evidence>
<dbReference type="Proteomes" id="UP001501095">
    <property type="component" value="Unassembled WGS sequence"/>
</dbReference>